<sequence>MSKLNFLKRLLALSAVVMLAACANQQGAHRSYVAFKKNKPHSILILPPINETTDVLASDSMLSQMTLPVAEGGYYVVPVAVMEETFKQNGLTTPNDIQDVSPQKLRDIFGADAALYTKVTRYGSVYEVVDSTSVVDASAKLIDLRSGDTLWHGHARATGKEIGTNVDINAGLLFMLVQAAVKQVAHTITDESHDVAGLTSSRLLHAGPPDGWMYGPRSPKYGTD</sequence>
<dbReference type="OrthoDB" id="1014694at2"/>
<name>A0A494WYY1_9BURK</name>
<protein>
    <recommendedName>
        <fullName evidence="4">DUF799 domain-containing protein</fullName>
    </recommendedName>
</protein>
<accession>A0A494WYY1</accession>
<dbReference type="Proteomes" id="UP000280434">
    <property type="component" value="Unassembled WGS sequence"/>
</dbReference>
<comment type="caution">
    <text evidence="2">The sequence shown here is derived from an EMBL/GenBank/DDBJ whole genome shotgun (WGS) entry which is preliminary data.</text>
</comment>
<evidence type="ECO:0000256" key="1">
    <source>
        <dbReference type="SAM" id="SignalP"/>
    </source>
</evidence>
<gene>
    <name evidence="2" type="ORF">D7S89_25220</name>
</gene>
<evidence type="ECO:0000313" key="2">
    <source>
        <dbReference type="EMBL" id="RKP43737.1"/>
    </source>
</evidence>
<proteinExistence type="predicted"/>
<dbReference type="AlphaFoldDB" id="A0A494WYY1"/>
<dbReference type="RefSeq" id="WP_121281596.1">
    <property type="nucleotide sequence ID" value="NZ_RBZV01000017.1"/>
</dbReference>
<dbReference type="PROSITE" id="PS51257">
    <property type="entry name" value="PROKAR_LIPOPROTEIN"/>
    <property type="match status" value="1"/>
</dbReference>
<keyword evidence="3" id="KW-1185">Reference proteome</keyword>
<dbReference type="Pfam" id="PF05643">
    <property type="entry name" value="GNA1162-like"/>
    <property type="match status" value="1"/>
</dbReference>
<reference evidence="2 3" key="1">
    <citation type="submission" date="2018-10" db="EMBL/GenBank/DDBJ databases">
        <title>Paraburkholderia sp. 7MK8-2, isolated from soil.</title>
        <authorList>
            <person name="Gao Z.-H."/>
            <person name="Qiu L.-H."/>
        </authorList>
    </citation>
    <scope>NUCLEOTIDE SEQUENCE [LARGE SCALE GENOMIC DNA]</scope>
    <source>
        <strain evidence="2 3">7MK8-2</strain>
    </source>
</reference>
<evidence type="ECO:0000313" key="3">
    <source>
        <dbReference type="Proteomes" id="UP000280434"/>
    </source>
</evidence>
<feature type="chain" id="PRO_5019771422" description="DUF799 domain-containing protein" evidence="1">
    <location>
        <begin position="24"/>
        <end position="224"/>
    </location>
</feature>
<dbReference type="Gene3D" id="3.40.50.10610">
    <property type="entry name" value="ABC-type transport auxiliary lipoprotein component"/>
    <property type="match status" value="1"/>
</dbReference>
<evidence type="ECO:0008006" key="4">
    <source>
        <dbReference type="Google" id="ProtNLM"/>
    </source>
</evidence>
<organism evidence="2 3">
    <name type="scientific">Trinickia fusca</name>
    <dbReference type="NCBI Taxonomy" id="2419777"/>
    <lineage>
        <taxon>Bacteria</taxon>
        <taxon>Pseudomonadati</taxon>
        <taxon>Pseudomonadota</taxon>
        <taxon>Betaproteobacteria</taxon>
        <taxon>Burkholderiales</taxon>
        <taxon>Burkholderiaceae</taxon>
        <taxon>Trinickia</taxon>
    </lineage>
</organism>
<feature type="signal peptide" evidence="1">
    <location>
        <begin position="1"/>
        <end position="23"/>
    </location>
</feature>
<keyword evidence="1" id="KW-0732">Signal</keyword>
<dbReference type="InterPro" id="IPR008517">
    <property type="entry name" value="GNA1162-like"/>
</dbReference>
<dbReference type="EMBL" id="RBZV01000017">
    <property type="protein sequence ID" value="RKP43737.1"/>
    <property type="molecule type" value="Genomic_DNA"/>
</dbReference>